<feature type="modified residue" description="4-aspartylphosphate" evidence="1">
    <location>
        <position position="78"/>
    </location>
</feature>
<reference evidence="3 4" key="1">
    <citation type="submission" date="2018-11" db="EMBL/GenBank/DDBJ databases">
        <title>Rufibacter latericius sp. nov., isolated from water in Baiyang Lake.</title>
        <authorList>
            <person name="Yang Y."/>
        </authorList>
    </citation>
    <scope>NUCLEOTIDE SEQUENCE [LARGE SCALE GENOMIC DNA]</scope>
    <source>
        <strain evidence="3 4">R-22-1c-1</strain>
    </source>
</reference>
<dbReference type="OrthoDB" id="1524091at2"/>
<keyword evidence="1" id="KW-0597">Phosphoprotein</keyword>
<dbReference type="PANTHER" id="PTHR44520">
    <property type="entry name" value="RESPONSE REGULATOR RCP1-RELATED"/>
    <property type="match status" value="1"/>
</dbReference>
<evidence type="ECO:0000313" key="4">
    <source>
        <dbReference type="Proteomes" id="UP000272117"/>
    </source>
</evidence>
<organism evidence="3 4">
    <name type="scientific">Rufibacter latericius</name>
    <dbReference type="NCBI Taxonomy" id="2487040"/>
    <lineage>
        <taxon>Bacteria</taxon>
        <taxon>Pseudomonadati</taxon>
        <taxon>Bacteroidota</taxon>
        <taxon>Cytophagia</taxon>
        <taxon>Cytophagales</taxon>
        <taxon>Hymenobacteraceae</taxon>
        <taxon>Rufibacter</taxon>
    </lineage>
</organism>
<dbReference type="Pfam" id="PF00072">
    <property type="entry name" value="Response_reg"/>
    <property type="match status" value="1"/>
</dbReference>
<dbReference type="InterPro" id="IPR011006">
    <property type="entry name" value="CheY-like_superfamily"/>
</dbReference>
<dbReference type="SUPFAM" id="SSF52172">
    <property type="entry name" value="CheY-like"/>
    <property type="match status" value="1"/>
</dbReference>
<dbReference type="AlphaFoldDB" id="A0A3M9MUX1"/>
<dbReference type="GO" id="GO:0000160">
    <property type="term" value="P:phosphorelay signal transduction system"/>
    <property type="evidence" value="ECO:0007669"/>
    <property type="project" value="InterPro"/>
</dbReference>
<gene>
    <name evidence="3" type="ORF">EFB08_07785</name>
</gene>
<dbReference type="SMART" id="SM00448">
    <property type="entry name" value="REC"/>
    <property type="match status" value="1"/>
</dbReference>
<protein>
    <submittedName>
        <fullName evidence="3">Response regulator</fullName>
    </submittedName>
</protein>
<dbReference type="EMBL" id="RJJD01000003">
    <property type="protein sequence ID" value="RNI29310.1"/>
    <property type="molecule type" value="Genomic_DNA"/>
</dbReference>
<evidence type="ECO:0000256" key="1">
    <source>
        <dbReference type="PROSITE-ProRule" id="PRU00169"/>
    </source>
</evidence>
<dbReference type="RefSeq" id="WP_123126369.1">
    <property type="nucleotide sequence ID" value="NZ_RJJD01000003.1"/>
</dbReference>
<dbReference type="CDD" id="cd17546">
    <property type="entry name" value="REC_hyHK_CKI1_RcsC-like"/>
    <property type="match status" value="1"/>
</dbReference>
<dbReference type="Proteomes" id="UP000272117">
    <property type="component" value="Unassembled WGS sequence"/>
</dbReference>
<dbReference type="PANTHER" id="PTHR44520:SF2">
    <property type="entry name" value="RESPONSE REGULATOR RCP1"/>
    <property type="match status" value="1"/>
</dbReference>
<dbReference type="PROSITE" id="PS50110">
    <property type="entry name" value="RESPONSE_REGULATORY"/>
    <property type="match status" value="1"/>
</dbReference>
<name>A0A3M9MUX1_9BACT</name>
<evidence type="ECO:0000259" key="2">
    <source>
        <dbReference type="PROSITE" id="PS50110"/>
    </source>
</evidence>
<keyword evidence="4" id="KW-1185">Reference proteome</keyword>
<evidence type="ECO:0000313" key="3">
    <source>
        <dbReference type="EMBL" id="RNI29310.1"/>
    </source>
</evidence>
<dbReference type="InterPro" id="IPR052893">
    <property type="entry name" value="TCS_response_regulator"/>
</dbReference>
<feature type="domain" description="Response regulatory" evidence="2">
    <location>
        <begin position="20"/>
        <end position="144"/>
    </location>
</feature>
<proteinExistence type="predicted"/>
<comment type="caution">
    <text evidence="3">The sequence shown here is derived from an EMBL/GenBank/DDBJ whole genome shotgun (WGS) entry which is preliminary data.</text>
</comment>
<sequence length="144" mass="16315">MEHRNPLNTHPETTSTPIETVMVIDDDANWVFISKLYLKKAGIKNEVITAKNGQEAISKLQELTSNGDQKLPDLIFVDLWMPVMDGFELLEQITQLNQLDLSQTKVYVCSSSFNPQDKEKASQFPITGFLTKPFNQETLKEILG</sequence>
<dbReference type="InterPro" id="IPR001789">
    <property type="entry name" value="Sig_transdc_resp-reg_receiver"/>
</dbReference>
<accession>A0A3M9MUX1</accession>
<dbReference type="Gene3D" id="3.40.50.2300">
    <property type="match status" value="1"/>
</dbReference>